<proteinExistence type="predicted"/>
<name>A0A2J5HW06_9EURO</name>
<keyword evidence="2" id="KW-1185">Reference proteome</keyword>
<dbReference type="Proteomes" id="UP000235023">
    <property type="component" value="Unassembled WGS sequence"/>
</dbReference>
<reference evidence="2" key="1">
    <citation type="submission" date="2017-12" db="EMBL/GenBank/DDBJ databases">
        <authorList>
            <consortium name="DOE Joint Genome Institute"/>
            <person name="Mondo S.J."/>
            <person name="Kjaerbolling I."/>
            <person name="Vesth T.C."/>
            <person name="Frisvad J.C."/>
            <person name="Nybo J.L."/>
            <person name="Theobald S."/>
            <person name="Kuo A."/>
            <person name="Bowyer P."/>
            <person name="Matsuda Y."/>
            <person name="Lyhne E.K."/>
            <person name="Kogle M.E."/>
            <person name="Clum A."/>
            <person name="Lipzen A."/>
            <person name="Salamov A."/>
            <person name="Ngan C.Y."/>
            <person name="Daum C."/>
            <person name="Chiniquy J."/>
            <person name="Barry K."/>
            <person name="LaButti K."/>
            <person name="Haridas S."/>
            <person name="Simmons B.A."/>
            <person name="Magnuson J.K."/>
            <person name="Mortensen U.H."/>
            <person name="Larsen T.O."/>
            <person name="Grigoriev I.V."/>
            <person name="Baker S.E."/>
            <person name="Andersen M.R."/>
            <person name="Nordberg H.P."/>
            <person name="Cantor M.N."/>
            <person name="Hua S.X."/>
        </authorList>
    </citation>
    <scope>NUCLEOTIDE SEQUENCE [LARGE SCALE GENOMIC DNA]</scope>
    <source>
        <strain evidence="2">IBT 19404</strain>
    </source>
</reference>
<dbReference type="AlphaFoldDB" id="A0A2J5HW06"/>
<evidence type="ECO:0000313" key="2">
    <source>
        <dbReference type="Proteomes" id="UP000235023"/>
    </source>
</evidence>
<dbReference type="EMBL" id="KZ559535">
    <property type="protein sequence ID" value="PLN81593.1"/>
    <property type="molecule type" value="Genomic_DNA"/>
</dbReference>
<protein>
    <submittedName>
        <fullName evidence="1">Uncharacterized protein</fullName>
    </submittedName>
</protein>
<accession>A0A2J5HW06</accession>
<evidence type="ECO:0000313" key="1">
    <source>
        <dbReference type="EMBL" id="PLN81593.1"/>
    </source>
</evidence>
<gene>
    <name evidence="1" type="ORF">BDW42DRAFT_168650</name>
</gene>
<organism evidence="1 2">
    <name type="scientific">Aspergillus taichungensis</name>
    <dbReference type="NCBI Taxonomy" id="482145"/>
    <lineage>
        <taxon>Eukaryota</taxon>
        <taxon>Fungi</taxon>
        <taxon>Dikarya</taxon>
        <taxon>Ascomycota</taxon>
        <taxon>Pezizomycotina</taxon>
        <taxon>Eurotiomycetes</taxon>
        <taxon>Eurotiomycetidae</taxon>
        <taxon>Eurotiales</taxon>
        <taxon>Aspergillaceae</taxon>
        <taxon>Aspergillus</taxon>
        <taxon>Aspergillus subgen. Circumdati</taxon>
    </lineage>
</organism>
<sequence>MAAGKPRLHRLFAAFASNTIPSGFNWNDDGCLNLEVAFFNCQPCRYGSLVGSKCGRTFLPLAGPTRTLERGPADYIRRGVSEFRMMGGVQNEWSRLTCRMAFECLELSLKEQRGSACYRPRSIKRTHGPRPPRTTFIGRIVLVLGRLKSRLGHPDSFAR</sequence>